<evidence type="ECO:0000256" key="2">
    <source>
        <dbReference type="ARBA" id="ARBA00022448"/>
    </source>
</evidence>
<dbReference type="PANTHER" id="PTHR43386">
    <property type="entry name" value="OLIGOPEPTIDE TRANSPORT SYSTEM PERMEASE PROTEIN APPC"/>
    <property type="match status" value="1"/>
</dbReference>
<dbReference type="Proteomes" id="UP000596387">
    <property type="component" value="Chromosome"/>
</dbReference>
<reference evidence="9 10" key="1">
    <citation type="submission" date="2019-12" db="EMBL/GenBank/DDBJ databases">
        <title>Complete Genome Sequence of a Quorum-Sensing Bacterium,Rhodobacteraceae bacterium C31, Isolated from a marine microalgae symbiotic bacteria.</title>
        <authorList>
            <person name="Zhang Y."/>
        </authorList>
    </citation>
    <scope>NUCLEOTIDE SEQUENCE [LARGE SCALE GENOMIC DNA]</scope>
    <source>
        <strain evidence="9 10">C31</strain>
    </source>
</reference>
<dbReference type="InterPro" id="IPR000515">
    <property type="entry name" value="MetI-like"/>
</dbReference>
<evidence type="ECO:0000256" key="3">
    <source>
        <dbReference type="ARBA" id="ARBA00022475"/>
    </source>
</evidence>
<accession>A0ABX7F7S3</accession>
<dbReference type="PROSITE" id="PS50928">
    <property type="entry name" value="ABC_TM1"/>
    <property type="match status" value="1"/>
</dbReference>
<comment type="subcellular location">
    <subcellularLocation>
        <location evidence="1 7">Cell membrane</location>
        <topology evidence="1 7">Multi-pass membrane protein</topology>
    </subcellularLocation>
</comment>
<dbReference type="InterPro" id="IPR035906">
    <property type="entry name" value="MetI-like_sf"/>
</dbReference>
<keyword evidence="3" id="KW-1003">Cell membrane</keyword>
<evidence type="ECO:0000313" key="9">
    <source>
        <dbReference type="EMBL" id="QRF66585.1"/>
    </source>
</evidence>
<dbReference type="Pfam" id="PF00528">
    <property type="entry name" value="BPD_transp_1"/>
    <property type="match status" value="1"/>
</dbReference>
<dbReference type="CDD" id="cd06261">
    <property type="entry name" value="TM_PBP2"/>
    <property type="match status" value="1"/>
</dbReference>
<gene>
    <name evidence="9" type="ORF">GQA70_09875</name>
</gene>
<dbReference type="RefSeq" id="WP_039615959.1">
    <property type="nucleotide sequence ID" value="NZ_CP047166.1"/>
</dbReference>
<feature type="transmembrane region" description="Helical" evidence="7">
    <location>
        <begin position="86"/>
        <end position="112"/>
    </location>
</feature>
<keyword evidence="2 7" id="KW-0813">Transport</keyword>
<name>A0ABX7F7S3_9RHOB</name>
<dbReference type="InterPro" id="IPR050366">
    <property type="entry name" value="BP-dependent_transpt_permease"/>
</dbReference>
<feature type="domain" description="ABC transmembrane type-1" evidence="8">
    <location>
        <begin position="88"/>
        <end position="272"/>
    </location>
</feature>
<evidence type="ECO:0000256" key="7">
    <source>
        <dbReference type="RuleBase" id="RU363032"/>
    </source>
</evidence>
<dbReference type="Gene3D" id="1.10.3720.10">
    <property type="entry name" value="MetI-like"/>
    <property type="match status" value="1"/>
</dbReference>
<proteinExistence type="inferred from homology"/>
<evidence type="ECO:0000256" key="6">
    <source>
        <dbReference type="ARBA" id="ARBA00023136"/>
    </source>
</evidence>
<evidence type="ECO:0000313" key="10">
    <source>
        <dbReference type="Proteomes" id="UP000596387"/>
    </source>
</evidence>
<evidence type="ECO:0000256" key="5">
    <source>
        <dbReference type="ARBA" id="ARBA00022989"/>
    </source>
</evidence>
<keyword evidence="5 7" id="KW-1133">Transmembrane helix</keyword>
<dbReference type="EMBL" id="CP047166">
    <property type="protein sequence ID" value="QRF66585.1"/>
    <property type="molecule type" value="Genomic_DNA"/>
</dbReference>
<comment type="similarity">
    <text evidence="7">Belongs to the binding-protein-dependent transport system permease family.</text>
</comment>
<keyword evidence="6 7" id="KW-0472">Membrane</keyword>
<evidence type="ECO:0000256" key="1">
    <source>
        <dbReference type="ARBA" id="ARBA00004651"/>
    </source>
</evidence>
<evidence type="ECO:0000256" key="4">
    <source>
        <dbReference type="ARBA" id="ARBA00022692"/>
    </source>
</evidence>
<organism evidence="9 10">
    <name type="scientific">Ponticoccus alexandrii</name>
    <dbReference type="NCBI Taxonomy" id="1943633"/>
    <lineage>
        <taxon>Bacteria</taxon>
        <taxon>Pseudomonadati</taxon>
        <taxon>Pseudomonadota</taxon>
        <taxon>Alphaproteobacteria</taxon>
        <taxon>Rhodobacterales</taxon>
        <taxon>Roseobacteraceae</taxon>
        <taxon>Ponticoccus</taxon>
    </lineage>
</organism>
<dbReference type="PANTHER" id="PTHR43386:SF6">
    <property type="entry name" value="ABC TRANSPORTER PERMEASE PROTEIN"/>
    <property type="match status" value="1"/>
</dbReference>
<feature type="transmembrane region" description="Helical" evidence="7">
    <location>
        <begin position="132"/>
        <end position="156"/>
    </location>
</feature>
<sequence>MTASSLTLAPFRGLSRLVPRSVKLRIGGGLLLAIVLVAICAPLLTWHDPGEISPATRLRPPSTEFLLGTDMMGRDLWARLVYGGRVSLLVGLSVAVIATLIGGALGLAAGFIRALDPILMRITDGLMAIPSLLLAISLAAVSGGGLGTVIASISLAEMPRMVRVVRSVTLSLRETAFVDAAWLAGNSDRAIMFRHVLPNTLAPLSVQATFICASAMVTESILTFIGAGTPPSIPSWGNIMSDARALWQLKPLAIFAPAAALTLTILAVNMIGDGLRDHFDPKHQDR</sequence>
<keyword evidence="4 7" id="KW-0812">Transmembrane</keyword>
<dbReference type="SUPFAM" id="SSF161098">
    <property type="entry name" value="MetI-like"/>
    <property type="match status" value="1"/>
</dbReference>
<feature type="transmembrane region" description="Helical" evidence="7">
    <location>
        <begin position="24"/>
        <end position="44"/>
    </location>
</feature>
<keyword evidence="10" id="KW-1185">Reference proteome</keyword>
<protein>
    <submittedName>
        <fullName evidence="9">ABC transporter permease subunit</fullName>
    </submittedName>
</protein>
<evidence type="ECO:0000259" key="8">
    <source>
        <dbReference type="PROSITE" id="PS50928"/>
    </source>
</evidence>
<feature type="transmembrane region" description="Helical" evidence="7">
    <location>
        <begin position="252"/>
        <end position="272"/>
    </location>
</feature>